<sequence>MRSARRFFADVIQAMPPLLLALLIPSVLSSCIDDGVKHAEGEKWVRNGNFLVTCSYDEIKVLNCLTDAGTVLELGTASHVENGVEYSCTDDEPMYEGSGEEISVNDCPDNADGSDDITIGNFLICCISRRFKGCVDDYGDSVKTGHFVLGKGLLKYCNIQKNGMRARIEPKGCFNGSRTDDVEDVSFHVKKYAVWRQGAYDMRCGDEGIHVYRCYVNNKMVYVGQAWIDNEGVVNICK</sequence>
<feature type="signal peptide" evidence="1">
    <location>
        <begin position="1"/>
        <end position="29"/>
    </location>
</feature>
<dbReference type="PANTHER" id="PTHR35572">
    <property type="entry name" value="PROTEIN CBG04538-RELATED"/>
    <property type="match status" value="1"/>
</dbReference>
<dbReference type="PANTHER" id="PTHR35572:SF3">
    <property type="entry name" value="ABNORMAL CELL MIGRATION PROTEIN 18"/>
    <property type="match status" value="1"/>
</dbReference>
<dbReference type="AlphaFoldDB" id="A0A0D6M7L5"/>
<dbReference type="Proteomes" id="UP000054495">
    <property type="component" value="Unassembled WGS sequence"/>
</dbReference>
<proteinExistence type="predicted"/>
<evidence type="ECO:0000259" key="2">
    <source>
        <dbReference type="Pfam" id="PF23003"/>
    </source>
</evidence>
<keyword evidence="1" id="KW-0732">Signal</keyword>
<feature type="chain" id="PRO_5002307518" description="Abnormal cell migration protein 18-like fibronectin type I domain-containing protein" evidence="1">
    <location>
        <begin position="30"/>
        <end position="238"/>
    </location>
</feature>
<protein>
    <recommendedName>
        <fullName evidence="2">Abnormal cell migration protein 18-like fibronectin type I domain-containing protein</fullName>
    </recommendedName>
</protein>
<reference evidence="3 4" key="1">
    <citation type="submission" date="2013-05" db="EMBL/GenBank/DDBJ databases">
        <title>Draft genome of the parasitic nematode Anyclostoma ceylanicum.</title>
        <authorList>
            <person name="Mitreva M."/>
        </authorList>
    </citation>
    <scope>NUCLEOTIDE SEQUENCE [LARGE SCALE GENOMIC DNA]</scope>
</reference>
<dbReference type="EMBL" id="KE124885">
    <property type="protein sequence ID" value="EPB75852.1"/>
    <property type="molecule type" value="Genomic_DNA"/>
</dbReference>
<feature type="domain" description="Abnormal cell migration protein 18-like fibronectin type I" evidence="2">
    <location>
        <begin position="30"/>
        <end position="90"/>
    </location>
</feature>
<evidence type="ECO:0000256" key="1">
    <source>
        <dbReference type="SAM" id="SignalP"/>
    </source>
</evidence>
<dbReference type="InterPro" id="IPR040282">
    <property type="entry name" value="Mig-18-like"/>
</dbReference>
<dbReference type="PROSITE" id="PS51257">
    <property type="entry name" value="PROKAR_LIPOPROTEIN"/>
    <property type="match status" value="1"/>
</dbReference>
<gene>
    <name evidence="3" type="ORF">ANCCEY_05053</name>
</gene>
<dbReference type="Pfam" id="PF23003">
    <property type="entry name" value="Fn1_2"/>
    <property type="match status" value="1"/>
</dbReference>
<accession>A0A0D6M7L5</accession>
<organism evidence="3 4">
    <name type="scientific">Ancylostoma ceylanicum</name>
    <dbReference type="NCBI Taxonomy" id="53326"/>
    <lineage>
        <taxon>Eukaryota</taxon>
        <taxon>Metazoa</taxon>
        <taxon>Ecdysozoa</taxon>
        <taxon>Nematoda</taxon>
        <taxon>Chromadorea</taxon>
        <taxon>Rhabditida</taxon>
        <taxon>Rhabditina</taxon>
        <taxon>Rhabditomorpha</taxon>
        <taxon>Strongyloidea</taxon>
        <taxon>Ancylostomatidae</taxon>
        <taxon>Ancylostomatinae</taxon>
        <taxon>Ancylostoma</taxon>
    </lineage>
</organism>
<evidence type="ECO:0000313" key="4">
    <source>
        <dbReference type="Proteomes" id="UP000054495"/>
    </source>
</evidence>
<dbReference type="InterPro" id="IPR055119">
    <property type="entry name" value="Mig18_Fn1"/>
</dbReference>
<keyword evidence="4" id="KW-1185">Reference proteome</keyword>
<evidence type="ECO:0000313" key="3">
    <source>
        <dbReference type="EMBL" id="EPB75852.1"/>
    </source>
</evidence>
<name>A0A0D6M7L5_9BILA</name>